<dbReference type="OrthoDB" id="10638728at2759"/>
<evidence type="ECO:0000313" key="3">
    <source>
        <dbReference type="Proteomes" id="UP000247498"/>
    </source>
</evidence>
<dbReference type="AlphaFoldDB" id="A0A2V0NRA5"/>
<sequence length="146" mass="16191">MPPAQSPAATRRLWTFITGLLWGLFGGAGLSGWLLVKVLHFQRSELERRHAWVRLRSKASESAGAPPRPVTRWEDLDADSRELLRAVDEALVARGQRRMDEHELATAAAAVVARDEHGRDHDSGPRLAIMRAVTEVVERRRGAAAS</sequence>
<accession>A0A2V0NRA5</accession>
<keyword evidence="1" id="KW-0812">Transmembrane</keyword>
<feature type="transmembrane region" description="Helical" evidence="1">
    <location>
        <begin position="20"/>
        <end position="39"/>
    </location>
</feature>
<name>A0A2V0NRA5_9CHLO</name>
<keyword evidence="1" id="KW-0472">Membrane</keyword>
<reference evidence="2 3" key="1">
    <citation type="journal article" date="2018" name="Sci. Rep.">
        <title>Raphidocelis subcapitata (=Pseudokirchneriella subcapitata) provides an insight into genome evolution and environmental adaptations in the Sphaeropleales.</title>
        <authorList>
            <person name="Suzuki S."/>
            <person name="Yamaguchi H."/>
            <person name="Nakajima N."/>
            <person name="Kawachi M."/>
        </authorList>
    </citation>
    <scope>NUCLEOTIDE SEQUENCE [LARGE SCALE GENOMIC DNA]</scope>
    <source>
        <strain evidence="2 3">NIES-35</strain>
    </source>
</reference>
<dbReference type="EMBL" id="BDRX01000008">
    <property type="protein sequence ID" value="GBF89172.1"/>
    <property type="molecule type" value="Genomic_DNA"/>
</dbReference>
<protein>
    <submittedName>
        <fullName evidence="2">Uncharacterized protein</fullName>
    </submittedName>
</protein>
<gene>
    <name evidence="2" type="ORF">Rsub_01889</name>
</gene>
<evidence type="ECO:0000313" key="2">
    <source>
        <dbReference type="EMBL" id="GBF89172.1"/>
    </source>
</evidence>
<keyword evidence="1" id="KW-1133">Transmembrane helix</keyword>
<organism evidence="2 3">
    <name type="scientific">Raphidocelis subcapitata</name>
    <dbReference type="NCBI Taxonomy" id="307507"/>
    <lineage>
        <taxon>Eukaryota</taxon>
        <taxon>Viridiplantae</taxon>
        <taxon>Chlorophyta</taxon>
        <taxon>core chlorophytes</taxon>
        <taxon>Chlorophyceae</taxon>
        <taxon>CS clade</taxon>
        <taxon>Sphaeropleales</taxon>
        <taxon>Selenastraceae</taxon>
        <taxon>Raphidocelis</taxon>
    </lineage>
</organism>
<dbReference type="InParanoid" id="A0A2V0NRA5"/>
<proteinExistence type="predicted"/>
<keyword evidence="3" id="KW-1185">Reference proteome</keyword>
<evidence type="ECO:0000256" key="1">
    <source>
        <dbReference type="SAM" id="Phobius"/>
    </source>
</evidence>
<comment type="caution">
    <text evidence="2">The sequence shown here is derived from an EMBL/GenBank/DDBJ whole genome shotgun (WGS) entry which is preliminary data.</text>
</comment>
<dbReference type="Proteomes" id="UP000247498">
    <property type="component" value="Unassembled WGS sequence"/>
</dbReference>